<sequence length="44" mass="4980">MLHGGKAILDVYQEECKGLNINDLIGMFQKVRGEVLDDDELLMD</sequence>
<keyword evidence="2" id="KW-1185">Reference proteome</keyword>
<reference evidence="1 2" key="1">
    <citation type="submission" date="2020-08" db="EMBL/GenBank/DDBJ databases">
        <title>Genomic Encyclopedia of Type Strains, Phase IV (KMG-IV): sequencing the most valuable type-strain genomes for metagenomic binning, comparative biology and taxonomic classification.</title>
        <authorList>
            <person name="Goeker M."/>
        </authorList>
    </citation>
    <scope>NUCLEOTIDE SEQUENCE [LARGE SCALE GENOMIC DNA]</scope>
    <source>
        <strain evidence="1 2">DSM 28538</strain>
    </source>
</reference>
<proteinExistence type="predicted"/>
<comment type="caution">
    <text evidence="1">The sequence shown here is derived from an EMBL/GenBank/DDBJ whole genome shotgun (WGS) entry which is preliminary data.</text>
</comment>
<dbReference type="Proteomes" id="UP000561417">
    <property type="component" value="Unassembled WGS sequence"/>
</dbReference>
<evidence type="ECO:0000313" key="1">
    <source>
        <dbReference type="EMBL" id="MBB5073692.1"/>
    </source>
</evidence>
<dbReference type="EMBL" id="JACHIM010000003">
    <property type="protein sequence ID" value="MBB5073692.1"/>
    <property type="molecule type" value="Genomic_DNA"/>
</dbReference>
<evidence type="ECO:0000313" key="2">
    <source>
        <dbReference type="Proteomes" id="UP000561417"/>
    </source>
</evidence>
<dbReference type="AlphaFoldDB" id="A0A840NWM8"/>
<accession>A0A840NWM8</accession>
<gene>
    <name evidence="1" type="ORF">HNQ69_000818</name>
</gene>
<organism evidence="1 2">
    <name type="scientific">Bartonella callosciuri</name>
    <dbReference type="NCBI Taxonomy" id="686223"/>
    <lineage>
        <taxon>Bacteria</taxon>
        <taxon>Pseudomonadati</taxon>
        <taxon>Pseudomonadota</taxon>
        <taxon>Alphaproteobacteria</taxon>
        <taxon>Hyphomicrobiales</taxon>
        <taxon>Bartonellaceae</taxon>
        <taxon>Bartonella</taxon>
    </lineage>
</organism>
<protein>
    <submittedName>
        <fullName evidence="1">ABC-type uncharacterized transport system ATPase component</fullName>
    </submittedName>
</protein>
<name>A0A840NWM8_9HYPH</name>